<organism evidence="8 9">
    <name type="scientific">Phocaeicola plebeius</name>
    <dbReference type="NCBI Taxonomy" id="310297"/>
    <lineage>
        <taxon>Bacteria</taxon>
        <taxon>Pseudomonadati</taxon>
        <taxon>Bacteroidota</taxon>
        <taxon>Bacteroidia</taxon>
        <taxon>Bacteroidales</taxon>
        <taxon>Bacteroidaceae</taxon>
        <taxon>Phocaeicola</taxon>
    </lineage>
</organism>
<sequence length="446" mass="50929">MAKGIFNTKRIMGKRLVSTIGVLSFFIYTAAAQEQVITIEDLFQLADQNSKSIQLHSLAIDETTQAVKVAKNAKLPSIRAQVDLNYIGDGCMTDRDFSNGIHADMPHFGNSFVLKASQTIYAGGSINANIQKAKLQQQLAQQTYQNNQQDLRFMLLGYYLDLFQLRNQQTVYEKNIEQTHLLVKDMRAAYQQGTALKSDITRYELQLQNLQLGLTSTINRLNVLNHKLTTTIGLDPSIHIVPDSTALFRINVDKQHEATWMEASQESPELQQAHTEIKLTHNQQNLIRSERRPHISLTATNEFNGPILIEVPPLNNNFNYWFAGVGISYNLDALFKSKKKLKQARIATSKAEKNYQLVKEEIENKVHEAYVNLNEAYVRLNTQQKSVQLTHENFRIVRQRYLNGLSLITDMLDASNMQLDMELQLANYQIGILYQYYLLKKITGTL</sequence>
<keyword evidence="3" id="KW-0813">Transport</keyword>
<dbReference type="InterPro" id="IPR003423">
    <property type="entry name" value="OMP_efflux"/>
</dbReference>
<dbReference type="AlphaFoldDB" id="A0A3E4N7A8"/>
<evidence type="ECO:0000256" key="3">
    <source>
        <dbReference type="ARBA" id="ARBA00022448"/>
    </source>
</evidence>
<dbReference type="GO" id="GO:0015288">
    <property type="term" value="F:porin activity"/>
    <property type="evidence" value="ECO:0007669"/>
    <property type="project" value="TreeGrafter"/>
</dbReference>
<dbReference type="EMBL" id="QSQT01000002">
    <property type="protein sequence ID" value="RGK58074.1"/>
    <property type="molecule type" value="Genomic_DNA"/>
</dbReference>
<name>A0A3E4N7A8_9BACT</name>
<dbReference type="SUPFAM" id="SSF56954">
    <property type="entry name" value="Outer membrane efflux proteins (OEP)"/>
    <property type="match status" value="1"/>
</dbReference>
<dbReference type="InterPro" id="IPR051906">
    <property type="entry name" value="TolC-like"/>
</dbReference>
<keyword evidence="6" id="KW-0472">Membrane</keyword>
<evidence type="ECO:0000256" key="4">
    <source>
        <dbReference type="ARBA" id="ARBA00022452"/>
    </source>
</evidence>
<comment type="caution">
    <text evidence="8">The sequence shown here is derived from an EMBL/GenBank/DDBJ whole genome shotgun (WGS) entry which is preliminary data.</text>
</comment>
<evidence type="ECO:0000256" key="1">
    <source>
        <dbReference type="ARBA" id="ARBA00004442"/>
    </source>
</evidence>
<evidence type="ECO:0000256" key="7">
    <source>
        <dbReference type="ARBA" id="ARBA00023237"/>
    </source>
</evidence>
<gene>
    <name evidence="8" type="ORF">DXD04_02145</name>
</gene>
<dbReference type="PANTHER" id="PTHR30026:SF23">
    <property type="entry name" value="TO APRF-PUTATIVE OUTER MEMBRANE EFFLUX PROTEIN OR SECRETED ALKALINE PHOSPHATASE-RELATED"/>
    <property type="match status" value="1"/>
</dbReference>
<evidence type="ECO:0000256" key="2">
    <source>
        <dbReference type="ARBA" id="ARBA00007613"/>
    </source>
</evidence>
<dbReference type="Proteomes" id="UP000260862">
    <property type="component" value="Unassembled WGS sequence"/>
</dbReference>
<keyword evidence="7" id="KW-0998">Cell outer membrane</keyword>
<comment type="similarity">
    <text evidence="2">Belongs to the outer membrane factor (OMF) (TC 1.B.17) family.</text>
</comment>
<dbReference type="GO" id="GO:0009279">
    <property type="term" value="C:cell outer membrane"/>
    <property type="evidence" value="ECO:0007669"/>
    <property type="project" value="UniProtKB-SubCell"/>
</dbReference>
<dbReference type="GO" id="GO:1990281">
    <property type="term" value="C:efflux pump complex"/>
    <property type="evidence" value="ECO:0007669"/>
    <property type="project" value="TreeGrafter"/>
</dbReference>
<protein>
    <submittedName>
        <fullName evidence="8">TolC family protein</fullName>
    </submittedName>
</protein>
<evidence type="ECO:0000313" key="9">
    <source>
        <dbReference type="Proteomes" id="UP000260862"/>
    </source>
</evidence>
<dbReference type="PANTHER" id="PTHR30026">
    <property type="entry name" value="OUTER MEMBRANE PROTEIN TOLC"/>
    <property type="match status" value="1"/>
</dbReference>
<accession>A0A3E4N7A8</accession>
<keyword evidence="9" id="KW-1185">Reference proteome</keyword>
<evidence type="ECO:0000256" key="6">
    <source>
        <dbReference type="ARBA" id="ARBA00023136"/>
    </source>
</evidence>
<reference evidence="8 9" key="1">
    <citation type="submission" date="2018-08" db="EMBL/GenBank/DDBJ databases">
        <title>A genome reference for cultivated species of the human gut microbiota.</title>
        <authorList>
            <person name="Zou Y."/>
            <person name="Xue W."/>
            <person name="Luo G."/>
        </authorList>
    </citation>
    <scope>NUCLEOTIDE SEQUENCE [LARGE SCALE GENOMIC DNA]</scope>
    <source>
        <strain evidence="8 9">TF10-3AC</strain>
    </source>
</reference>
<dbReference type="Gene3D" id="1.20.1600.10">
    <property type="entry name" value="Outer membrane efflux proteins (OEP)"/>
    <property type="match status" value="1"/>
</dbReference>
<comment type="subcellular location">
    <subcellularLocation>
        <location evidence="1">Cell outer membrane</location>
    </subcellularLocation>
</comment>
<keyword evidence="5" id="KW-0812">Transmembrane</keyword>
<keyword evidence="4" id="KW-1134">Transmembrane beta strand</keyword>
<evidence type="ECO:0000313" key="8">
    <source>
        <dbReference type="EMBL" id="RGK58074.1"/>
    </source>
</evidence>
<proteinExistence type="inferred from homology"/>
<evidence type="ECO:0000256" key="5">
    <source>
        <dbReference type="ARBA" id="ARBA00022692"/>
    </source>
</evidence>
<dbReference type="Pfam" id="PF02321">
    <property type="entry name" value="OEP"/>
    <property type="match status" value="2"/>
</dbReference>
<dbReference type="GO" id="GO:0015562">
    <property type="term" value="F:efflux transmembrane transporter activity"/>
    <property type="evidence" value="ECO:0007669"/>
    <property type="project" value="InterPro"/>
</dbReference>